<feature type="compositionally biased region" description="Pro residues" evidence="1">
    <location>
        <begin position="236"/>
        <end position="251"/>
    </location>
</feature>
<reference evidence="3" key="1">
    <citation type="submission" date="2011-07" db="EMBL/GenBank/DDBJ databases">
        <authorList>
            <consortium name="Caenorhabditis brenneri Sequencing and Analysis Consortium"/>
            <person name="Wilson R.K."/>
        </authorList>
    </citation>
    <scope>NUCLEOTIDE SEQUENCE [LARGE SCALE GENOMIC DNA]</scope>
    <source>
        <strain evidence="3">PB2801</strain>
    </source>
</reference>
<accession>G0N0B6</accession>
<feature type="region of interest" description="Disordered" evidence="1">
    <location>
        <begin position="120"/>
        <end position="184"/>
    </location>
</feature>
<evidence type="ECO:0000256" key="1">
    <source>
        <dbReference type="SAM" id="MobiDB-lite"/>
    </source>
</evidence>
<feature type="compositionally biased region" description="Basic and acidic residues" evidence="1">
    <location>
        <begin position="18"/>
        <end position="27"/>
    </location>
</feature>
<dbReference type="Proteomes" id="UP000008068">
    <property type="component" value="Unassembled WGS sequence"/>
</dbReference>
<gene>
    <name evidence="2" type="ORF">CAEBREN_21774</name>
</gene>
<feature type="region of interest" description="Disordered" evidence="1">
    <location>
        <begin position="233"/>
        <end position="258"/>
    </location>
</feature>
<feature type="compositionally biased region" description="Basic and acidic residues" evidence="1">
    <location>
        <begin position="124"/>
        <end position="138"/>
    </location>
</feature>
<dbReference type="EMBL" id="GL379824">
    <property type="protein sequence ID" value="EGT48963.1"/>
    <property type="molecule type" value="Genomic_DNA"/>
</dbReference>
<feature type="compositionally biased region" description="Polar residues" evidence="1">
    <location>
        <begin position="147"/>
        <end position="184"/>
    </location>
</feature>
<feature type="region of interest" description="Disordered" evidence="1">
    <location>
        <begin position="275"/>
        <end position="296"/>
    </location>
</feature>
<feature type="region of interest" description="Disordered" evidence="1">
    <location>
        <begin position="1"/>
        <end position="89"/>
    </location>
</feature>
<proteinExistence type="predicted"/>
<feature type="compositionally biased region" description="Low complexity" evidence="1">
    <location>
        <begin position="58"/>
        <end position="72"/>
    </location>
</feature>
<protein>
    <submittedName>
        <fullName evidence="2">Uncharacterized protein</fullName>
    </submittedName>
</protein>
<dbReference type="AlphaFoldDB" id="G0N0B6"/>
<dbReference type="HOGENOM" id="CLU_624430_0_0_1"/>
<sequence>MAQPRGTKTLGWFVGTEFLREQRKNGKTDGNGGGGGAQTTKRAAWGGQRSSEIDSKPSSEPSSSSTNCSSTIMTQNSNSPQRRQHSSYAGAARMNCIPEDYWFYDNEKDGYYYNQDGKTGWAKRQHDDPGPMRWERETPRRKHLNLRDSQGPVTPPQKQWIPQNIQNSQTQWEPRSPQYPQNPQNRQWISKSLQNPQNCQNSKNNLPATVRYDATSDGYYYDKETMNVRWMRLQPDQPPPLPPQGATPSPPESESTYGEALTEEQYALLMMIRHQSEDSEDSDGYQMPPTPPPTPRSPAEYIWAFTDLFSSAPLNQSIYDSEWLSSLNMKQENGAPLKKSDIELLNAIMADLKMGEKKLPNYINRNSILIQMEKIEFIPQHHRTNEGTACRKRGRKSRSIRPINRFKRVFMRLEKRRFLETIEENLELEEVSVGSELDH</sequence>
<evidence type="ECO:0000313" key="3">
    <source>
        <dbReference type="Proteomes" id="UP000008068"/>
    </source>
</evidence>
<organism evidence="3">
    <name type="scientific">Caenorhabditis brenneri</name>
    <name type="common">Nematode worm</name>
    <dbReference type="NCBI Taxonomy" id="135651"/>
    <lineage>
        <taxon>Eukaryota</taxon>
        <taxon>Metazoa</taxon>
        <taxon>Ecdysozoa</taxon>
        <taxon>Nematoda</taxon>
        <taxon>Chromadorea</taxon>
        <taxon>Rhabditida</taxon>
        <taxon>Rhabditina</taxon>
        <taxon>Rhabditomorpha</taxon>
        <taxon>Rhabditoidea</taxon>
        <taxon>Rhabditidae</taxon>
        <taxon>Peloderinae</taxon>
        <taxon>Caenorhabditis</taxon>
    </lineage>
</organism>
<name>G0N0B6_CAEBE</name>
<dbReference type="InParanoid" id="G0N0B6"/>
<keyword evidence="3" id="KW-1185">Reference proteome</keyword>
<evidence type="ECO:0000313" key="2">
    <source>
        <dbReference type="EMBL" id="EGT48963.1"/>
    </source>
</evidence>